<feature type="binding site" evidence="3">
    <location>
        <position position="170"/>
    </location>
    <ligand>
        <name>L-histidine</name>
        <dbReference type="ChEBI" id="CHEBI:57595"/>
    </ligand>
</feature>
<feature type="binding site" evidence="3">
    <location>
        <position position="318"/>
    </location>
    <ligand>
        <name>L-histidine</name>
        <dbReference type="ChEBI" id="CHEBI:57595"/>
    </ligand>
</feature>
<dbReference type="GO" id="GO:0006427">
    <property type="term" value="P:histidyl-tRNA aminoacylation"/>
    <property type="evidence" value="ECO:0007669"/>
    <property type="project" value="TreeGrafter"/>
</dbReference>
<protein>
    <recommendedName>
        <fullName evidence="1">histidine--tRNA ligase</fullName>
        <ecNumber evidence="1">6.1.1.21</ecNumber>
    </recommendedName>
</protein>
<keyword evidence="7" id="KW-1185">Reference proteome</keyword>
<organism evidence="6 7">
    <name type="scientific">Babesia gibsoni</name>
    <dbReference type="NCBI Taxonomy" id="33632"/>
    <lineage>
        <taxon>Eukaryota</taxon>
        <taxon>Sar</taxon>
        <taxon>Alveolata</taxon>
        <taxon>Apicomplexa</taxon>
        <taxon>Aconoidasida</taxon>
        <taxon>Piroplasmida</taxon>
        <taxon>Babesiidae</taxon>
        <taxon>Babesia</taxon>
    </lineage>
</organism>
<dbReference type="PANTHER" id="PTHR43707:SF1">
    <property type="entry name" value="HISTIDINE--TRNA LIGASE, MITOCHONDRIAL-RELATED"/>
    <property type="match status" value="1"/>
</dbReference>
<name>A0AAD8UVQ9_BABGI</name>
<keyword evidence="4" id="KW-0732">Signal</keyword>
<dbReference type="Proteomes" id="UP001230268">
    <property type="component" value="Unassembled WGS sequence"/>
</dbReference>
<evidence type="ECO:0000256" key="1">
    <source>
        <dbReference type="ARBA" id="ARBA00012815"/>
    </source>
</evidence>
<feature type="chain" id="PRO_5041969138" description="histidine--tRNA ligase" evidence="4">
    <location>
        <begin position="27"/>
        <end position="500"/>
    </location>
</feature>
<dbReference type="GO" id="GO:0005737">
    <property type="term" value="C:cytoplasm"/>
    <property type="evidence" value="ECO:0007669"/>
    <property type="project" value="InterPro"/>
</dbReference>
<dbReference type="Gene3D" id="3.30.930.10">
    <property type="entry name" value="Bira Bifunctional Protein, Domain 2"/>
    <property type="match status" value="1"/>
</dbReference>
<evidence type="ECO:0000259" key="5">
    <source>
        <dbReference type="Pfam" id="PF13393"/>
    </source>
</evidence>
<proteinExistence type="predicted"/>
<gene>
    <name evidence="6" type="ORF">BgAZ_106090</name>
</gene>
<comment type="catalytic activity">
    <reaction evidence="2">
        <text>tRNA(His) + L-histidine + ATP = L-histidyl-tRNA(His) + AMP + diphosphate + H(+)</text>
        <dbReference type="Rhea" id="RHEA:17313"/>
        <dbReference type="Rhea" id="RHEA-COMP:9665"/>
        <dbReference type="Rhea" id="RHEA-COMP:9689"/>
        <dbReference type="ChEBI" id="CHEBI:15378"/>
        <dbReference type="ChEBI" id="CHEBI:30616"/>
        <dbReference type="ChEBI" id="CHEBI:33019"/>
        <dbReference type="ChEBI" id="CHEBI:57595"/>
        <dbReference type="ChEBI" id="CHEBI:78442"/>
        <dbReference type="ChEBI" id="CHEBI:78527"/>
        <dbReference type="ChEBI" id="CHEBI:456215"/>
        <dbReference type="EC" id="6.1.1.21"/>
    </reaction>
</comment>
<dbReference type="PANTHER" id="PTHR43707">
    <property type="entry name" value="HISTIDYL-TRNA SYNTHETASE"/>
    <property type="match status" value="1"/>
</dbReference>
<feature type="signal peptide" evidence="4">
    <location>
        <begin position="1"/>
        <end position="26"/>
    </location>
</feature>
<sequence>MIAYVLPFSLQLAICVISVRGPKALGVHTETLDNVALHTVRGGQYFLPAEQLEQRRLQEEWDNVSGAFGFAEYSLGVLAHAELFGKGEDEKNDEHRNELYTFSDRKGRRLALRGDITPQFMAMLKAHREGATTAGGKFTLSPPQVSKWYTKADCWRYEHPGHCRRRNHLQWTCDIVGITEEAAEVELLTMLIYFFQRYNLSSKDVAIHLNHHNSTSAILRLLGRDTDDGKWMHNFVKVMDKYRKLPRDAIAESLMVLGLKTAEIEKLFEIIANCNTITDLENIFQPESEFVKNMRNIYNGLDIAGYADWLTIDLSVVRGNDYYTGAVFECFDRLNPHRRAIAGGGRYDNYFSRSEDSYSQLSYAVGFGMGNVAIVELLRDRGITEQSTYADVVLFTPPIDLNKDSDNLQSINTLLDTLRKAGLKVHQYYKTKKWYKALDIAERAGASFFINPQVEDGTLTYQVHDLGSKTKKTFPKESGGELIDLIVRARETIAATMEKR</sequence>
<evidence type="ECO:0000256" key="3">
    <source>
        <dbReference type="PIRSR" id="PIRSR001549-1"/>
    </source>
</evidence>
<dbReference type="AlphaFoldDB" id="A0AAD8UVQ9"/>
<dbReference type="EMBL" id="JAVEPI010000001">
    <property type="protein sequence ID" value="KAK1444703.1"/>
    <property type="molecule type" value="Genomic_DNA"/>
</dbReference>
<dbReference type="InterPro" id="IPR045864">
    <property type="entry name" value="aa-tRNA-synth_II/BPL/LPL"/>
</dbReference>
<reference evidence="6" key="1">
    <citation type="submission" date="2023-08" db="EMBL/GenBank/DDBJ databases">
        <title>Draft sequence of the Babesia gibsoni genome.</title>
        <authorList>
            <person name="Yamagishi J.Y."/>
            <person name="Xuan X.X."/>
        </authorList>
    </citation>
    <scope>NUCLEOTIDE SEQUENCE</scope>
    <source>
        <strain evidence="6">Azabu</strain>
    </source>
</reference>
<dbReference type="Pfam" id="PF13393">
    <property type="entry name" value="tRNA-synt_His"/>
    <property type="match status" value="1"/>
</dbReference>
<dbReference type="EC" id="6.1.1.21" evidence="1"/>
<evidence type="ECO:0000313" key="6">
    <source>
        <dbReference type="EMBL" id="KAK1444703.1"/>
    </source>
</evidence>
<dbReference type="InterPro" id="IPR004516">
    <property type="entry name" value="HisRS/HisZ"/>
</dbReference>
<feature type="binding site" evidence="3">
    <location>
        <begin position="115"/>
        <end position="117"/>
    </location>
    <ligand>
        <name>L-histidine</name>
        <dbReference type="ChEBI" id="CHEBI:57595"/>
    </ligand>
</feature>
<feature type="binding site" evidence="3">
    <location>
        <begin position="322"/>
        <end position="323"/>
    </location>
    <ligand>
        <name>L-histidine</name>
        <dbReference type="ChEBI" id="CHEBI:57595"/>
    </ligand>
</feature>
<feature type="domain" description="Class II Histidinyl-tRNA synthetase (HisRS)-like catalytic core" evidence="5">
    <location>
        <begin position="46"/>
        <end position="368"/>
    </location>
</feature>
<dbReference type="PIRSF" id="PIRSF001549">
    <property type="entry name" value="His-tRNA_synth"/>
    <property type="match status" value="1"/>
</dbReference>
<accession>A0AAD8UVQ9</accession>
<dbReference type="GO" id="GO:0004821">
    <property type="term" value="F:histidine-tRNA ligase activity"/>
    <property type="evidence" value="ECO:0007669"/>
    <property type="project" value="UniProtKB-EC"/>
</dbReference>
<dbReference type="SUPFAM" id="SSF55681">
    <property type="entry name" value="Class II aaRS and biotin synthetases"/>
    <property type="match status" value="1"/>
</dbReference>
<evidence type="ECO:0000256" key="2">
    <source>
        <dbReference type="ARBA" id="ARBA00047639"/>
    </source>
</evidence>
<feature type="binding site" evidence="3">
    <location>
        <position position="156"/>
    </location>
    <ligand>
        <name>L-histidine</name>
        <dbReference type="ChEBI" id="CHEBI:57595"/>
    </ligand>
</feature>
<comment type="caution">
    <text evidence="6">The sequence shown here is derived from an EMBL/GenBank/DDBJ whole genome shotgun (WGS) entry which is preliminary data.</text>
</comment>
<dbReference type="InterPro" id="IPR041715">
    <property type="entry name" value="HisRS-like_core"/>
</dbReference>
<feature type="binding site" evidence="3">
    <location>
        <position position="174"/>
    </location>
    <ligand>
        <name>L-histidine</name>
        <dbReference type="ChEBI" id="CHEBI:57595"/>
    </ligand>
</feature>
<evidence type="ECO:0000313" key="7">
    <source>
        <dbReference type="Proteomes" id="UP001230268"/>
    </source>
</evidence>
<evidence type="ECO:0000256" key="4">
    <source>
        <dbReference type="SAM" id="SignalP"/>
    </source>
</evidence>